<evidence type="ECO:0000313" key="6">
    <source>
        <dbReference type="EnsemblMetazoa" id="tetur09g01650.1"/>
    </source>
</evidence>
<sequence length="529" mass="59913">MKLKIAFLPMDGHGHVNACIGLAKILQKYNHECIFVVPKNWTKAVAGNNFGIESIVADGFEADRDPQEKWGKFMEERSRVFDMETIEKFIHLNVPSNENFYDYLLKADDQYTVILERMKPDLIIFDFWVSVPAIINSGIPYVVLWSTSPLIAYWGPNVPPYSSALGINDDPAEFERLRLAFNDSLAVIKKQFDELFRSKGIDPETEDRLDFSILGKSPYLNLYPYPEDLDYSEFGPVPDKWFRVDHMVRGSDDIPLGIDESFFKENADSKIILFSLGSLGTSNYKLMSRLIGILGKSPHKFIVSKGIHHDKIVLPDNMVGSKYLNQMKIMPRVDMVIHHGGNNSFIETIYFGKPFIVMPLFGDQHDNGRRAVDKKIGKFFLPYRVTESELLNGIDEILNDKELIKRVELIGKHLRETKSHDILNEKLIEVVKNGPLDKLSKATKKTITSPPVKTVGQTVPSSQVEMNDNNQRTINMNGNMNGKMNGNITVNNMTNNMNGNNTTTTTTTSQDKSGKISPVWNEPSILIES</sequence>
<evidence type="ECO:0000313" key="5">
    <source>
        <dbReference type="EMBL" id="AHX56895.1"/>
    </source>
</evidence>
<feature type="compositionally biased region" description="Low complexity" evidence="4">
    <location>
        <begin position="498"/>
        <end position="508"/>
    </location>
</feature>
<reference evidence="5" key="2">
    <citation type="journal article" date="2014" name="Insect Biochem. Mol. Biol.">
        <title>Bacterial origin of a diverse family of UDP-glycosyltransferase genes in the Tetranychus urticae genome.</title>
        <authorList>
            <person name="Ahn S.J."/>
            <person name="Dermauw W."/>
            <person name="Wybouw N."/>
            <person name="Heckel D.G."/>
            <person name="Van Leeuwen T."/>
        </authorList>
    </citation>
    <scope>NUCLEOTIDE SEQUENCE</scope>
</reference>
<protein>
    <submittedName>
        <fullName evidence="5">UDP-glycosyltransferase 203B2</fullName>
    </submittedName>
</protein>
<proteinExistence type="evidence at transcript level"/>
<evidence type="ECO:0000256" key="3">
    <source>
        <dbReference type="ARBA" id="ARBA00022679"/>
    </source>
</evidence>
<evidence type="ECO:0000256" key="1">
    <source>
        <dbReference type="ARBA" id="ARBA00009995"/>
    </source>
</evidence>
<dbReference type="InterPro" id="IPR002213">
    <property type="entry name" value="UDP_glucos_trans"/>
</dbReference>
<evidence type="ECO:0000313" key="7">
    <source>
        <dbReference type="Proteomes" id="UP000015104"/>
    </source>
</evidence>
<dbReference type="EMBL" id="KJ584768">
    <property type="protein sequence ID" value="AHX56895.1"/>
    <property type="molecule type" value="mRNA"/>
</dbReference>
<dbReference type="PANTHER" id="PTHR48043">
    <property type="entry name" value="EG:EG0003.4 PROTEIN-RELATED"/>
    <property type="match status" value="1"/>
</dbReference>
<dbReference type="Proteomes" id="UP000015104">
    <property type="component" value="Unassembled WGS sequence"/>
</dbReference>
<name>T1KD47_TETUR</name>
<accession>T1KD47</accession>
<dbReference type="Pfam" id="PF00201">
    <property type="entry name" value="UDPGT"/>
    <property type="match status" value="1"/>
</dbReference>
<reference evidence="6" key="4">
    <citation type="submission" date="2015-06" db="UniProtKB">
        <authorList>
            <consortium name="EnsemblMetazoa"/>
        </authorList>
    </citation>
    <scope>IDENTIFICATION</scope>
</reference>
<dbReference type="GeneID" id="107363313"/>
<reference evidence="5" key="3">
    <citation type="submission" date="2014-03" db="EMBL/GenBank/DDBJ databases">
        <authorList>
            <person name="Ahn S.-J."/>
            <person name="Dermauw W."/>
            <person name="Wybouw N."/>
            <person name="Heckel D.G."/>
            <person name="Van Leeuwen T."/>
        </authorList>
    </citation>
    <scope>NUCLEOTIDE SEQUENCE</scope>
</reference>
<dbReference type="PANTHER" id="PTHR48043:SF145">
    <property type="entry name" value="FI06409P-RELATED"/>
    <property type="match status" value="1"/>
</dbReference>
<reference evidence="7" key="1">
    <citation type="submission" date="2011-08" db="EMBL/GenBank/DDBJ databases">
        <authorList>
            <person name="Rombauts S."/>
        </authorList>
    </citation>
    <scope>NUCLEOTIDE SEQUENCE</scope>
    <source>
        <strain evidence="7">London</strain>
    </source>
</reference>
<dbReference type="SUPFAM" id="SSF53756">
    <property type="entry name" value="UDP-Glycosyltransferase/glycogen phosphorylase"/>
    <property type="match status" value="1"/>
</dbReference>
<dbReference type="EMBL" id="CAEY01002009">
    <property type="status" value="NOT_ANNOTATED_CDS"/>
    <property type="molecule type" value="Genomic_DNA"/>
</dbReference>
<keyword evidence="2" id="KW-0328">Glycosyltransferase</keyword>
<dbReference type="OrthoDB" id="5835829at2759"/>
<dbReference type="eggNOG" id="KOG1192">
    <property type="taxonomic scope" value="Eukaryota"/>
</dbReference>
<gene>
    <name evidence="6" type="primary">107363313</name>
    <name evidence="5" type="synonym">UGT203B2</name>
</gene>
<keyword evidence="3 5" id="KW-0808">Transferase</keyword>
<dbReference type="RefSeq" id="NP_001310058.1">
    <property type="nucleotide sequence ID" value="NM_001323129.1"/>
</dbReference>
<organism evidence="6 7">
    <name type="scientific">Tetranychus urticae</name>
    <name type="common">Two-spotted spider mite</name>
    <dbReference type="NCBI Taxonomy" id="32264"/>
    <lineage>
        <taxon>Eukaryota</taxon>
        <taxon>Metazoa</taxon>
        <taxon>Ecdysozoa</taxon>
        <taxon>Arthropoda</taxon>
        <taxon>Chelicerata</taxon>
        <taxon>Arachnida</taxon>
        <taxon>Acari</taxon>
        <taxon>Acariformes</taxon>
        <taxon>Trombidiformes</taxon>
        <taxon>Prostigmata</taxon>
        <taxon>Eleutherengona</taxon>
        <taxon>Raphignathae</taxon>
        <taxon>Tetranychoidea</taxon>
        <taxon>Tetranychidae</taxon>
        <taxon>Tetranychus</taxon>
    </lineage>
</organism>
<feature type="region of interest" description="Disordered" evidence="4">
    <location>
        <begin position="498"/>
        <end position="529"/>
    </location>
</feature>
<dbReference type="GO" id="GO:0008194">
    <property type="term" value="F:UDP-glycosyltransferase activity"/>
    <property type="evidence" value="ECO:0007669"/>
    <property type="project" value="InterPro"/>
</dbReference>
<evidence type="ECO:0000256" key="2">
    <source>
        <dbReference type="ARBA" id="ARBA00022676"/>
    </source>
</evidence>
<keyword evidence="7" id="KW-1185">Reference proteome</keyword>
<dbReference type="Gene3D" id="3.40.50.2000">
    <property type="entry name" value="Glycogen Phosphorylase B"/>
    <property type="match status" value="2"/>
</dbReference>
<evidence type="ECO:0000256" key="4">
    <source>
        <dbReference type="SAM" id="MobiDB-lite"/>
    </source>
</evidence>
<dbReference type="EnsemblMetazoa" id="tetur09g01650.1">
    <property type="protein sequence ID" value="tetur09g01650.1"/>
    <property type="gene ID" value="tetur09g01650"/>
</dbReference>
<dbReference type="CDD" id="cd03784">
    <property type="entry name" value="GT1_Gtf-like"/>
    <property type="match status" value="1"/>
</dbReference>
<dbReference type="InterPro" id="IPR050271">
    <property type="entry name" value="UDP-glycosyltransferase"/>
</dbReference>
<dbReference type="OMA" id="IHHDKIV"/>
<dbReference type="AlphaFoldDB" id="T1KD47"/>
<comment type="similarity">
    <text evidence="1">Belongs to the UDP-glycosyltransferase family.</text>
</comment>
<dbReference type="HOGENOM" id="CLU_000537_0_0_1"/>
<dbReference type="KEGG" id="tut:107363313"/>